<reference evidence="1" key="1">
    <citation type="submission" date="2020-03" db="EMBL/GenBank/DDBJ databases">
        <title>The deep terrestrial virosphere.</title>
        <authorList>
            <person name="Holmfeldt K."/>
            <person name="Nilsson E."/>
            <person name="Simone D."/>
            <person name="Lopez-Fernandez M."/>
            <person name="Wu X."/>
            <person name="de Brujin I."/>
            <person name="Lundin D."/>
            <person name="Andersson A."/>
            <person name="Bertilsson S."/>
            <person name="Dopson M."/>
        </authorList>
    </citation>
    <scope>NUCLEOTIDE SEQUENCE</scope>
    <source>
        <strain evidence="1">MM415B01302</strain>
    </source>
</reference>
<organism evidence="1">
    <name type="scientific">viral metagenome</name>
    <dbReference type="NCBI Taxonomy" id="1070528"/>
    <lineage>
        <taxon>unclassified sequences</taxon>
        <taxon>metagenomes</taxon>
        <taxon>organismal metagenomes</taxon>
    </lineage>
</organism>
<dbReference type="EMBL" id="MT141368">
    <property type="protein sequence ID" value="QJA59403.1"/>
    <property type="molecule type" value="Genomic_DNA"/>
</dbReference>
<protein>
    <submittedName>
        <fullName evidence="1">Uncharacterized protein</fullName>
    </submittedName>
</protein>
<accession>A0A6M3IPQ1</accession>
<gene>
    <name evidence="1" type="ORF">MM415B01302_0006</name>
</gene>
<name>A0A6M3IPQ1_9ZZZZ</name>
<proteinExistence type="predicted"/>
<evidence type="ECO:0000313" key="1">
    <source>
        <dbReference type="EMBL" id="QJA59403.1"/>
    </source>
</evidence>
<dbReference type="AlphaFoldDB" id="A0A6M3IPQ1"/>
<sequence length="407" mass="45720">MEARDYQGSVLFVGDRVLASYTTRFSPIYNLEGTILRIEGDTLGVQWDNFRSGHSLGGMLEGEEASSGYNVLSTRVTKIEGGNLDLSDIPEAIKQLVTNQQTSLAIFGGKVYNLKTGEDLPVLEDFLAKRENDLKIIVSSALTTVQRLKNKLENERTTQVLMPIITRADIEEGIYLFFTEEKYHWRLPFIYAPLFCSRNTALRRIPEDVQETLKRECEIEIQYDPIRAVLSTLLLTREEDGGEKILKHYHTSGSYDCLGDFRSIPADSVLSAKQVRDGIQELFKTVNFNSLGRSWLTDCDINSNTLWTKSIPIDTQENGWAAPFSQGSKVKVIGTPPNFPENCIGSIGVSQGFSAPGTVCVRFIFTHPSFMYTWAGRIHKKQLANIPTENLEILPDTARRTRYAGRG</sequence>